<dbReference type="InterPro" id="IPR005835">
    <property type="entry name" value="NTP_transferase_dom"/>
</dbReference>
<dbReference type="GO" id="GO:0046872">
    <property type="term" value="F:metal ion binding"/>
    <property type="evidence" value="ECO:0007669"/>
    <property type="project" value="UniProtKB-KW"/>
</dbReference>
<keyword evidence="12" id="KW-1185">Reference proteome</keyword>
<evidence type="ECO:0000259" key="10">
    <source>
        <dbReference type="Pfam" id="PF00483"/>
    </source>
</evidence>
<evidence type="ECO:0000256" key="2">
    <source>
        <dbReference type="ARBA" id="ARBA00010480"/>
    </source>
</evidence>
<evidence type="ECO:0000313" key="11">
    <source>
        <dbReference type="EMBL" id="TJY60102.1"/>
    </source>
</evidence>
<keyword evidence="6 9" id="KW-0479">Metal-binding</keyword>
<comment type="catalytic activity">
    <reaction evidence="8 9">
        <text>dTTP + alpha-D-glucose 1-phosphate + H(+) = dTDP-alpha-D-glucose + diphosphate</text>
        <dbReference type="Rhea" id="RHEA:15225"/>
        <dbReference type="ChEBI" id="CHEBI:15378"/>
        <dbReference type="ChEBI" id="CHEBI:33019"/>
        <dbReference type="ChEBI" id="CHEBI:37568"/>
        <dbReference type="ChEBI" id="CHEBI:57477"/>
        <dbReference type="ChEBI" id="CHEBI:58601"/>
        <dbReference type="EC" id="2.7.7.24"/>
    </reaction>
</comment>
<dbReference type="AlphaFoldDB" id="A0A4U0GR81"/>
<comment type="function">
    <text evidence="9">Catalyzes the formation of dTDP-glucose, from dTTP and glucose 1-phosphate, as well as its pyrophosphorolysis.</text>
</comment>
<dbReference type="GO" id="GO:0008879">
    <property type="term" value="F:glucose-1-phosphate thymidylyltransferase activity"/>
    <property type="evidence" value="ECO:0007669"/>
    <property type="project" value="UniProtKB-EC"/>
</dbReference>
<proteinExistence type="inferred from homology"/>
<evidence type="ECO:0000256" key="8">
    <source>
        <dbReference type="ARBA" id="ARBA00049336"/>
    </source>
</evidence>
<organism evidence="11 12">
    <name type="scientific">Sphingobacterium alkalisoli</name>
    <dbReference type="NCBI Taxonomy" id="1874115"/>
    <lineage>
        <taxon>Bacteria</taxon>
        <taxon>Pseudomonadati</taxon>
        <taxon>Bacteroidota</taxon>
        <taxon>Sphingobacteriia</taxon>
        <taxon>Sphingobacteriales</taxon>
        <taxon>Sphingobacteriaceae</taxon>
        <taxon>Sphingobacterium</taxon>
    </lineage>
</organism>
<dbReference type="Proteomes" id="UP000309872">
    <property type="component" value="Unassembled WGS sequence"/>
</dbReference>
<dbReference type="NCBIfam" id="TIGR01207">
    <property type="entry name" value="rmlA"/>
    <property type="match status" value="1"/>
</dbReference>
<evidence type="ECO:0000256" key="6">
    <source>
        <dbReference type="ARBA" id="ARBA00022723"/>
    </source>
</evidence>
<evidence type="ECO:0000256" key="4">
    <source>
        <dbReference type="ARBA" id="ARBA00022679"/>
    </source>
</evidence>
<dbReference type="CDD" id="cd02538">
    <property type="entry name" value="G1P_TT_short"/>
    <property type="match status" value="1"/>
</dbReference>
<evidence type="ECO:0000256" key="7">
    <source>
        <dbReference type="ARBA" id="ARBA00022842"/>
    </source>
</evidence>
<accession>A0A4U0GR81</accession>
<keyword evidence="5 9" id="KW-0548">Nucleotidyltransferase</keyword>
<dbReference type="RefSeq" id="WP_136823216.1">
    <property type="nucleotide sequence ID" value="NZ_BMJX01000014.1"/>
</dbReference>
<dbReference type="InterPro" id="IPR029044">
    <property type="entry name" value="Nucleotide-diphossugar_trans"/>
</dbReference>
<dbReference type="OrthoDB" id="9803871at2"/>
<dbReference type="InterPro" id="IPR005907">
    <property type="entry name" value="G1P_thy_trans_s"/>
</dbReference>
<evidence type="ECO:0000313" key="12">
    <source>
        <dbReference type="Proteomes" id="UP000309872"/>
    </source>
</evidence>
<evidence type="ECO:0000256" key="9">
    <source>
        <dbReference type="RuleBase" id="RU003706"/>
    </source>
</evidence>
<dbReference type="EMBL" id="SUKA01000013">
    <property type="protein sequence ID" value="TJY60102.1"/>
    <property type="molecule type" value="Genomic_DNA"/>
</dbReference>
<keyword evidence="4 9" id="KW-0808">Transferase</keyword>
<dbReference type="SUPFAM" id="SSF53448">
    <property type="entry name" value="Nucleotide-diphospho-sugar transferases"/>
    <property type="match status" value="1"/>
</dbReference>
<evidence type="ECO:0000256" key="1">
    <source>
        <dbReference type="ARBA" id="ARBA00001946"/>
    </source>
</evidence>
<keyword evidence="7 9" id="KW-0460">Magnesium</keyword>
<dbReference type="EC" id="2.7.7.24" evidence="3 9"/>
<dbReference type="Pfam" id="PF00483">
    <property type="entry name" value="NTP_transferase"/>
    <property type="match status" value="1"/>
</dbReference>
<evidence type="ECO:0000256" key="3">
    <source>
        <dbReference type="ARBA" id="ARBA00012461"/>
    </source>
</evidence>
<sequence>MKGIILAGGSGTRLHPLTLAVSKQLMPVYDKPMIYYPLSTLMLAGINEILIISTPQDLPNFEKLLGDGSQIGCKFTYKVQPSPDGLAQAFILGEEFIGNDKVALILGDNIFHGSGMSKLLQSCADPDGGYVFAYQVQDPERYGVVEFDSDNKVVSIEEKPKEPKSNYAVPGLYFYDNDVVEIAKNIQPSHRGELEITDVNKVYLERGKLKVGVFDRGTAWLDTGTIQSLMQAGQFVQVIEERQGMKIGSIEEVAYRMGYINKAELHAIAEPLRKSGYGEYLLHL</sequence>
<dbReference type="Gene3D" id="3.90.550.10">
    <property type="entry name" value="Spore Coat Polysaccharide Biosynthesis Protein SpsA, Chain A"/>
    <property type="match status" value="1"/>
</dbReference>
<comment type="caution">
    <text evidence="11">The sequence shown here is derived from an EMBL/GenBank/DDBJ whole genome shotgun (WGS) entry which is preliminary data.</text>
</comment>
<comment type="cofactor">
    <cofactor evidence="1">
        <name>Mg(2+)</name>
        <dbReference type="ChEBI" id="CHEBI:18420"/>
    </cofactor>
</comment>
<reference evidence="11 12" key="1">
    <citation type="submission" date="2019-04" db="EMBL/GenBank/DDBJ databases">
        <title>Sphingobacterium olei sp. nov., isolated from oil-contaminated soil.</title>
        <authorList>
            <person name="Liu B."/>
        </authorList>
    </citation>
    <scope>NUCLEOTIDE SEQUENCE [LARGE SCALE GENOMIC DNA]</scope>
    <source>
        <strain evidence="11 12">Y3L14</strain>
    </source>
</reference>
<dbReference type="FunFam" id="3.90.550.10:FF:000023">
    <property type="entry name" value="Glucose-1-phosphate thymidylyltransferase"/>
    <property type="match status" value="1"/>
</dbReference>
<feature type="domain" description="Nucleotidyl transferase" evidence="10">
    <location>
        <begin position="2"/>
        <end position="236"/>
    </location>
</feature>
<dbReference type="PANTHER" id="PTHR43532">
    <property type="entry name" value="GLUCOSE-1-PHOSPHATE THYMIDYLYLTRANSFERASE"/>
    <property type="match status" value="1"/>
</dbReference>
<name>A0A4U0GR81_9SPHI</name>
<dbReference type="PANTHER" id="PTHR43532:SF1">
    <property type="entry name" value="GLUCOSE-1-PHOSPHATE THYMIDYLYLTRANSFERASE 1"/>
    <property type="match status" value="1"/>
</dbReference>
<protein>
    <recommendedName>
        <fullName evidence="3 9">Glucose-1-phosphate thymidylyltransferase</fullName>
        <ecNumber evidence="3 9">2.7.7.24</ecNumber>
    </recommendedName>
</protein>
<comment type="similarity">
    <text evidence="2 9">Belongs to the glucose-1-phosphate thymidylyltransferase family.</text>
</comment>
<evidence type="ECO:0000256" key="5">
    <source>
        <dbReference type="ARBA" id="ARBA00022695"/>
    </source>
</evidence>
<gene>
    <name evidence="11" type="primary">rfbA</name>
    <name evidence="11" type="ORF">FAZ19_23445</name>
</gene>